<sequence>MGVPPPHVPQTPPSSPLTCVRDRAFFSPCAAIPRLPIGSHRAGPRAAVTSPPPLQ</sequence>
<comment type="caution">
    <text evidence="2">The sequence shown here is derived from an EMBL/GenBank/DDBJ whole genome shotgun (WGS) entry which is preliminary data.</text>
</comment>
<reference evidence="2" key="1">
    <citation type="journal article" date="2023" name="Science">
        <title>Genome structures resolve the early diversification of teleost fishes.</title>
        <authorList>
            <person name="Parey E."/>
            <person name="Louis A."/>
            <person name="Montfort J."/>
            <person name="Bouchez O."/>
            <person name="Roques C."/>
            <person name="Iampietro C."/>
            <person name="Lluch J."/>
            <person name="Castinel A."/>
            <person name="Donnadieu C."/>
            <person name="Desvignes T."/>
            <person name="Floi Bucao C."/>
            <person name="Jouanno E."/>
            <person name="Wen M."/>
            <person name="Mejri S."/>
            <person name="Dirks R."/>
            <person name="Jansen H."/>
            <person name="Henkel C."/>
            <person name="Chen W.J."/>
            <person name="Zahm M."/>
            <person name="Cabau C."/>
            <person name="Klopp C."/>
            <person name="Thompson A.W."/>
            <person name="Robinson-Rechavi M."/>
            <person name="Braasch I."/>
            <person name="Lecointre G."/>
            <person name="Bobe J."/>
            <person name="Postlethwait J.H."/>
            <person name="Berthelot C."/>
            <person name="Roest Crollius H."/>
            <person name="Guiguen Y."/>
        </authorList>
    </citation>
    <scope>NUCLEOTIDE SEQUENCE</scope>
    <source>
        <strain evidence="2">NC1722</strain>
    </source>
</reference>
<proteinExistence type="predicted"/>
<evidence type="ECO:0000313" key="3">
    <source>
        <dbReference type="Proteomes" id="UP001221898"/>
    </source>
</evidence>
<organism evidence="2 3">
    <name type="scientific">Aldrovandia affinis</name>
    <dbReference type="NCBI Taxonomy" id="143900"/>
    <lineage>
        <taxon>Eukaryota</taxon>
        <taxon>Metazoa</taxon>
        <taxon>Chordata</taxon>
        <taxon>Craniata</taxon>
        <taxon>Vertebrata</taxon>
        <taxon>Euteleostomi</taxon>
        <taxon>Actinopterygii</taxon>
        <taxon>Neopterygii</taxon>
        <taxon>Teleostei</taxon>
        <taxon>Notacanthiformes</taxon>
        <taxon>Halosauridae</taxon>
        <taxon>Aldrovandia</taxon>
    </lineage>
</organism>
<gene>
    <name evidence="2" type="ORF">AAFF_G00031840</name>
</gene>
<dbReference type="AlphaFoldDB" id="A0AAD7S3V9"/>
<evidence type="ECO:0000313" key="2">
    <source>
        <dbReference type="EMBL" id="KAJ8395450.1"/>
    </source>
</evidence>
<accession>A0AAD7S3V9</accession>
<keyword evidence="3" id="KW-1185">Reference proteome</keyword>
<evidence type="ECO:0000256" key="1">
    <source>
        <dbReference type="SAM" id="MobiDB-lite"/>
    </source>
</evidence>
<feature type="region of interest" description="Disordered" evidence="1">
    <location>
        <begin position="35"/>
        <end position="55"/>
    </location>
</feature>
<dbReference type="EMBL" id="JAINUG010000116">
    <property type="protein sequence ID" value="KAJ8395450.1"/>
    <property type="molecule type" value="Genomic_DNA"/>
</dbReference>
<dbReference type="Proteomes" id="UP001221898">
    <property type="component" value="Unassembled WGS sequence"/>
</dbReference>
<protein>
    <submittedName>
        <fullName evidence="2">Uncharacterized protein</fullName>
    </submittedName>
</protein>
<name>A0AAD7S3V9_9TELE</name>